<dbReference type="Proteomes" id="UP001249851">
    <property type="component" value="Unassembled WGS sequence"/>
</dbReference>
<protein>
    <submittedName>
        <fullName evidence="2">Uncharacterized protein</fullName>
    </submittedName>
</protein>
<accession>A0AAD9Q5D6</accession>
<organism evidence="2 3">
    <name type="scientific">Acropora cervicornis</name>
    <name type="common">Staghorn coral</name>
    <dbReference type="NCBI Taxonomy" id="6130"/>
    <lineage>
        <taxon>Eukaryota</taxon>
        <taxon>Metazoa</taxon>
        <taxon>Cnidaria</taxon>
        <taxon>Anthozoa</taxon>
        <taxon>Hexacorallia</taxon>
        <taxon>Scleractinia</taxon>
        <taxon>Astrocoeniina</taxon>
        <taxon>Acroporidae</taxon>
        <taxon>Acropora</taxon>
    </lineage>
</organism>
<sequence length="78" mass="8867">MKTSIQLLTNSIGLESLALVLIWVGVFLLYNFGLPQDIMPQICALSESKAFISDFGRDRRCLKAFLVTLFEQRIQCKL</sequence>
<dbReference type="EMBL" id="JARQWQ010000065">
    <property type="protein sequence ID" value="KAK2555045.1"/>
    <property type="molecule type" value="Genomic_DNA"/>
</dbReference>
<keyword evidence="3" id="KW-1185">Reference proteome</keyword>
<name>A0AAD9Q5D6_ACRCE</name>
<keyword evidence="1" id="KW-1133">Transmembrane helix</keyword>
<comment type="caution">
    <text evidence="2">The sequence shown here is derived from an EMBL/GenBank/DDBJ whole genome shotgun (WGS) entry which is preliminary data.</text>
</comment>
<gene>
    <name evidence="2" type="ORF">P5673_023393</name>
</gene>
<evidence type="ECO:0000313" key="3">
    <source>
        <dbReference type="Proteomes" id="UP001249851"/>
    </source>
</evidence>
<keyword evidence="1" id="KW-0472">Membrane</keyword>
<reference evidence="2" key="1">
    <citation type="journal article" date="2023" name="G3 (Bethesda)">
        <title>Whole genome assembly and annotation of the endangered Caribbean coral Acropora cervicornis.</title>
        <authorList>
            <person name="Selwyn J.D."/>
            <person name="Vollmer S.V."/>
        </authorList>
    </citation>
    <scope>NUCLEOTIDE SEQUENCE</scope>
    <source>
        <strain evidence="2">K2</strain>
    </source>
</reference>
<proteinExistence type="predicted"/>
<evidence type="ECO:0000256" key="1">
    <source>
        <dbReference type="SAM" id="Phobius"/>
    </source>
</evidence>
<dbReference type="AlphaFoldDB" id="A0AAD9Q5D6"/>
<feature type="transmembrane region" description="Helical" evidence="1">
    <location>
        <begin position="12"/>
        <end position="33"/>
    </location>
</feature>
<keyword evidence="1" id="KW-0812">Transmembrane</keyword>
<reference evidence="2" key="2">
    <citation type="journal article" date="2023" name="Science">
        <title>Genomic signatures of disease resistance in endangered staghorn corals.</title>
        <authorList>
            <person name="Vollmer S.V."/>
            <person name="Selwyn J.D."/>
            <person name="Despard B.A."/>
            <person name="Roesel C.L."/>
        </authorList>
    </citation>
    <scope>NUCLEOTIDE SEQUENCE</scope>
    <source>
        <strain evidence="2">K2</strain>
    </source>
</reference>
<evidence type="ECO:0000313" key="2">
    <source>
        <dbReference type="EMBL" id="KAK2555045.1"/>
    </source>
</evidence>